<keyword evidence="3" id="KW-1185">Reference proteome</keyword>
<dbReference type="InterPro" id="IPR036237">
    <property type="entry name" value="Xyl_isomerase-like_sf"/>
</dbReference>
<dbReference type="AlphaFoldDB" id="A0A926FCU4"/>
<sequence>MNKLGIFMNFWEKNWDADHAKYIKKVKKLGFDILEFQAQPLLEMTDEKIRNLKKLADDEGIELTYSLGLDPNFDVSSLDESVRLGGVKYLQNIIRKMKIGGGTLLSGVSYAGWGTPNVIMDSKEAYLNQSVKSMREIVKVAEECGVTYCVEAVNRFETCLINTAKEAVDYCDMIDSPNIGVLLDTYHMNIEENNIGDAIRYVGKDRLKNFHTGENNRTAPGRGHIDWDEIFKALSDIGYEGRIVSEPFVMQGGEVGRDIHVFRDLVENPTEEKIDNEAKFLLDFERKMIEKYSKK</sequence>
<comment type="caution">
    <text evidence="2">The sequence shown here is derived from an EMBL/GenBank/DDBJ whole genome shotgun (WGS) entry which is preliminary data.</text>
</comment>
<feature type="domain" description="Xylose isomerase-like TIM barrel" evidence="1">
    <location>
        <begin position="24"/>
        <end position="263"/>
    </location>
</feature>
<evidence type="ECO:0000259" key="1">
    <source>
        <dbReference type="Pfam" id="PF01261"/>
    </source>
</evidence>
<keyword evidence="2" id="KW-0413">Isomerase</keyword>
<gene>
    <name evidence="2" type="ORF">H8706_03480</name>
</gene>
<dbReference type="SUPFAM" id="SSF51658">
    <property type="entry name" value="Xylose isomerase-like"/>
    <property type="match status" value="1"/>
</dbReference>
<evidence type="ECO:0000313" key="3">
    <source>
        <dbReference type="Proteomes" id="UP000647416"/>
    </source>
</evidence>
<dbReference type="InterPro" id="IPR050312">
    <property type="entry name" value="IolE/XylAMocC-like"/>
</dbReference>
<accession>A0A926FCU4</accession>
<dbReference type="RefSeq" id="WP_262431509.1">
    <property type="nucleotide sequence ID" value="NZ_JACRTE010000003.1"/>
</dbReference>
<dbReference type="GO" id="GO:0016853">
    <property type="term" value="F:isomerase activity"/>
    <property type="evidence" value="ECO:0007669"/>
    <property type="project" value="UniProtKB-KW"/>
</dbReference>
<name>A0A926FCU4_9FIRM</name>
<organism evidence="2 3">
    <name type="scientific">Qingrenia yutianensis</name>
    <dbReference type="NCBI Taxonomy" id="2763676"/>
    <lineage>
        <taxon>Bacteria</taxon>
        <taxon>Bacillati</taxon>
        <taxon>Bacillota</taxon>
        <taxon>Clostridia</taxon>
        <taxon>Eubacteriales</taxon>
        <taxon>Oscillospiraceae</taxon>
        <taxon>Qingrenia</taxon>
    </lineage>
</organism>
<dbReference type="PANTHER" id="PTHR12110">
    <property type="entry name" value="HYDROXYPYRUVATE ISOMERASE"/>
    <property type="match status" value="1"/>
</dbReference>
<dbReference type="EMBL" id="JACRTE010000003">
    <property type="protein sequence ID" value="MBC8595930.1"/>
    <property type="molecule type" value="Genomic_DNA"/>
</dbReference>
<dbReference type="PANTHER" id="PTHR12110:SF41">
    <property type="entry name" value="INOSOSE DEHYDRATASE"/>
    <property type="match status" value="1"/>
</dbReference>
<protein>
    <submittedName>
        <fullName evidence="2">Sugar phosphate isomerase/epimerase</fullName>
    </submittedName>
</protein>
<dbReference type="InterPro" id="IPR013022">
    <property type="entry name" value="Xyl_isomerase-like_TIM-brl"/>
</dbReference>
<dbReference type="Proteomes" id="UP000647416">
    <property type="component" value="Unassembled WGS sequence"/>
</dbReference>
<reference evidence="2" key="1">
    <citation type="submission" date="2020-08" db="EMBL/GenBank/DDBJ databases">
        <title>Genome public.</title>
        <authorList>
            <person name="Liu C."/>
            <person name="Sun Q."/>
        </authorList>
    </citation>
    <scope>NUCLEOTIDE SEQUENCE</scope>
    <source>
        <strain evidence="2">NSJ-50</strain>
    </source>
</reference>
<dbReference type="Gene3D" id="3.20.20.150">
    <property type="entry name" value="Divalent-metal-dependent TIM barrel enzymes"/>
    <property type="match status" value="1"/>
</dbReference>
<dbReference type="Pfam" id="PF01261">
    <property type="entry name" value="AP_endonuc_2"/>
    <property type="match status" value="1"/>
</dbReference>
<proteinExistence type="predicted"/>
<evidence type="ECO:0000313" key="2">
    <source>
        <dbReference type="EMBL" id="MBC8595930.1"/>
    </source>
</evidence>